<proteinExistence type="predicted"/>
<sequence>MNASTSGNSRKQTPLEPLQISQINFESLAIIGITKPSELLTPLVSSETEFNNSGAVRLTIRIAIFIPKTLLGKAPIELYQDSNTEEANELKLVVKYDSAEEEPKEYHAWYVSYTHDIKEGEEEIKQIRTVVENLHFKDANPKTSRGTVTHVLQS</sequence>
<dbReference type="RefSeq" id="WP_121376489.1">
    <property type="nucleotide sequence ID" value="NZ_RBLC01000002.1"/>
</dbReference>
<reference evidence="1 2" key="1">
    <citation type="submission" date="2018-10" db="EMBL/GenBank/DDBJ databases">
        <title>Genomic Encyclopedia of Archaeal and Bacterial Type Strains, Phase II (KMG-II): from individual species to whole genera.</title>
        <authorList>
            <person name="Goeker M."/>
        </authorList>
    </citation>
    <scope>NUCLEOTIDE SEQUENCE [LARGE SCALE GENOMIC DNA]</scope>
    <source>
        <strain evidence="1 2">DSM 29537</strain>
    </source>
</reference>
<dbReference type="AlphaFoldDB" id="A0A495MG41"/>
<protein>
    <submittedName>
        <fullName evidence="1">Uncharacterized protein</fullName>
    </submittedName>
</protein>
<keyword evidence="2" id="KW-1185">Reference proteome</keyword>
<comment type="caution">
    <text evidence="1">The sequence shown here is derived from an EMBL/GenBank/DDBJ whole genome shotgun (WGS) entry which is preliminary data.</text>
</comment>
<dbReference type="Proteomes" id="UP000277579">
    <property type="component" value="Unassembled WGS sequence"/>
</dbReference>
<evidence type="ECO:0000313" key="2">
    <source>
        <dbReference type="Proteomes" id="UP000277579"/>
    </source>
</evidence>
<gene>
    <name evidence="1" type="ORF">CLV94_2186</name>
</gene>
<evidence type="ECO:0000313" key="1">
    <source>
        <dbReference type="EMBL" id="RKS23279.1"/>
    </source>
</evidence>
<dbReference type="OrthoDB" id="1363187at2"/>
<name>A0A495MG41_9FLAO</name>
<dbReference type="EMBL" id="RBLC01000002">
    <property type="protein sequence ID" value="RKS23279.1"/>
    <property type="molecule type" value="Genomic_DNA"/>
</dbReference>
<accession>A0A495MG41</accession>
<organism evidence="1 2">
    <name type="scientific">Flavobacterium endophyticum</name>
    <dbReference type="NCBI Taxonomy" id="1540163"/>
    <lineage>
        <taxon>Bacteria</taxon>
        <taxon>Pseudomonadati</taxon>
        <taxon>Bacteroidota</taxon>
        <taxon>Flavobacteriia</taxon>
        <taxon>Flavobacteriales</taxon>
        <taxon>Flavobacteriaceae</taxon>
        <taxon>Flavobacterium</taxon>
    </lineage>
</organism>